<name>A0A8X6WZ53_9ARAC</name>
<evidence type="ECO:0000313" key="2">
    <source>
        <dbReference type="Proteomes" id="UP000886998"/>
    </source>
</evidence>
<proteinExistence type="predicted"/>
<protein>
    <submittedName>
        <fullName evidence="1">Uncharacterized protein</fullName>
    </submittedName>
</protein>
<reference evidence="1" key="1">
    <citation type="submission" date="2020-08" db="EMBL/GenBank/DDBJ databases">
        <title>Multicomponent nature underlies the extraordinary mechanical properties of spider dragline silk.</title>
        <authorList>
            <person name="Kono N."/>
            <person name="Nakamura H."/>
            <person name="Mori M."/>
            <person name="Yoshida Y."/>
            <person name="Ohtoshi R."/>
            <person name="Malay A.D."/>
            <person name="Moran D.A.P."/>
            <person name="Tomita M."/>
            <person name="Numata K."/>
            <person name="Arakawa K."/>
        </authorList>
    </citation>
    <scope>NUCLEOTIDE SEQUENCE</scope>
</reference>
<evidence type="ECO:0000313" key="1">
    <source>
        <dbReference type="EMBL" id="GFY42521.1"/>
    </source>
</evidence>
<sequence length="174" mass="19383">MRCVSLTLDLWPANESNEDLRTLPLSNIRDLIRRQNECNQKLAKKEEKILLVPGSRGQVEALKTMPPFSGGRGAEKLRVLEILELLVSSLGSAELKGRKQKAVGNGMQKVRENQQQPLRISVRSAMAQTAAQPIWWVPAMLEPWRKKLVGPGVPQPEVLKGQSFISKLCNSPPN</sequence>
<keyword evidence="2" id="KW-1185">Reference proteome</keyword>
<comment type="caution">
    <text evidence="1">The sequence shown here is derived from an EMBL/GenBank/DDBJ whole genome shotgun (WGS) entry which is preliminary data.</text>
</comment>
<dbReference type="Proteomes" id="UP000886998">
    <property type="component" value="Unassembled WGS sequence"/>
</dbReference>
<gene>
    <name evidence="1" type="ORF">TNIN_460751</name>
</gene>
<dbReference type="AlphaFoldDB" id="A0A8X6WZ53"/>
<organism evidence="1 2">
    <name type="scientific">Trichonephila inaurata madagascariensis</name>
    <dbReference type="NCBI Taxonomy" id="2747483"/>
    <lineage>
        <taxon>Eukaryota</taxon>
        <taxon>Metazoa</taxon>
        <taxon>Ecdysozoa</taxon>
        <taxon>Arthropoda</taxon>
        <taxon>Chelicerata</taxon>
        <taxon>Arachnida</taxon>
        <taxon>Araneae</taxon>
        <taxon>Araneomorphae</taxon>
        <taxon>Entelegynae</taxon>
        <taxon>Araneoidea</taxon>
        <taxon>Nephilidae</taxon>
        <taxon>Trichonephila</taxon>
        <taxon>Trichonephila inaurata</taxon>
    </lineage>
</organism>
<accession>A0A8X6WZ53</accession>
<dbReference type="EMBL" id="BMAV01003107">
    <property type="protein sequence ID" value="GFY42521.1"/>
    <property type="molecule type" value="Genomic_DNA"/>
</dbReference>